<evidence type="ECO:0000256" key="3">
    <source>
        <dbReference type="PIRSR" id="PIRSR613078-1"/>
    </source>
</evidence>
<dbReference type="STRING" id="1192034.CAP_1658"/>
<sequence>MAPTKLLLIRHGQTDDNWRRVYQGHAGRGLDARGREQASLLAARLARSSVHLDALYCSDLERAQETAAILGAALSLTPVPDPELREVHLGAWQGLSFAEVEARFPEEHAAWRRGEDIRRGGGETYAELGVRLTRALTRIAARHDGGTVAIVSHGAAIKTFTALALGIAVAQTRAFQVPTNTGVCLFERTDRDAFRLLVWNDAAHLGDPIAQALA</sequence>
<organism evidence="5 6">
    <name type="scientific">Chondromyces apiculatus DSM 436</name>
    <dbReference type="NCBI Taxonomy" id="1192034"/>
    <lineage>
        <taxon>Bacteria</taxon>
        <taxon>Pseudomonadati</taxon>
        <taxon>Myxococcota</taxon>
        <taxon>Polyangia</taxon>
        <taxon>Polyangiales</taxon>
        <taxon>Polyangiaceae</taxon>
        <taxon>Chondromyces</taxon>
    </lineage>
</organism>
<dbReference type="Gene3D" id="3.40.50.1240">
    <property type="entry name" value="Phosphoglycerate mutase-like"/>
    <property type="match status" value="1"/>
</dbReference>
<keyword evidence="6" id="KW-1185">Reference proteome</keyword>
<dbReference type="SMART" id="SM00855">
    <property type="entry name" value="PGAM"/>
    <property type="match status" value="1"/>
</dbReference>
<keyword evidence="2" id="KW-0413">Isomerase</keyword>
<evidence type="ECO:0000256" key="1">
    <source>
        <dbReference type="ARBA" id="ARBA00023152"/>
    </source>
</evidence>
<dbReference type="eggNOG" id="COG0406">
    <property type="taxonomic scope" value="Bacteria"/>
</dbReference>
<dbReference type="CDD" id="cd07067">
    <property type="entry name" value="HP_PGM_like"/>
    <property type="match status" value="1"/>
</dbReference>
<dbReference type="RefSeq" id="WP_044239460.1">
    <property type="nucleotide sequence ID" value="NZ_ASRX01000015.1"/>
</dbReference>
<dbReference type="InterPro" id="IPR001345">
    <property type="entry name" value="PG/BPGM_mutase_AS"/>
</dbReference>
<dbReference type="EMBL" id="ASRX01000015">
    <property type="protein sequence ID" value="EYF06528.1"/>
    <property type="molecule type" value="Genomic_DNA"/>
</dbReference>
<dbReference type="SUPFAM" id="SSF53254">
    <property type="entry name" value="Phosphoglycerate mutase-like"/>
    <property type="match status" value="1"/>
</dbReference>
<evidence type="ECO:0000256" key="2">
    <source>
        <dbReference type="ARBA" id="ARBA00023235"/>
    </source>
</evidence>
<evidence type="ECO:0000313" key="5">
    <source>
        <dbReference type="EMBL" id="EYF06528.1"/>
    </source>
</evidence>
<reference evidence="5 6" key="1">
    <citation type="submission" date="2013-05" db="EMBL/GenBank/DDBJ databases">
        <title>Genome assembly of Chondromyces apiculatus DSM 436.</title>
        <authorList>
            <person name="Sharma G."/>
            <person name="Khatri I."/>
            <person name="Kaur C."/>
            <person name="Mayilraj S."/>
            <person name="Subramanian S."/>
        </authorList>
    </citation>
    <scope>NUCLEOTIDE SEQUENCE [LARGE SCALE GENOMIC DNA]</scope>
    <source>
        <strain evidence="5 6">DSM 436</strain>
    </source>
</reference>
<dbReference type="PANTHER" id="PTHR48100">
    <property type="entry name" value="BROAD-SPECIFICITY PHOSPHATASE YOR283W-RELATED"/>
    <property type="match status" value="1"/>
</dbReference>
<feature type="active site" description="Tele-phosphohistidine intermediate" evidence="3">
    <location>
        <position position="11"/>
    </location>
</feature>
<dbReference type="PROSITE" id="PS00175">
    <property type="entry name" value="PG_MUTASE"/>
    <property type="match status" value="1"/>
</dbReference>
<dbReference type="PIRSF" id="PIRSF000709">
    <property type="entry name" value="6PFK_2-Ptase"/>
    <property type="match status" value="1"/>
</dbReference>
<comment type="caution">
    <text evidence="5">The sequence shown here is derived from an EMBL/GenBank/DDBJ whole genome shotgun (WGS) entry which is preliminary data.</text>
</comment>
<dbReference type="Proteomes" id="UP000019678">
    <property type="component" value="Unassembled WGS sequence"/>
</dbReference>
<name>A0A017TB83_9BACT</name>
<dbReference type="GO" id="GO:0016791">
    <property type="term" value="F:phosphatase activity"/>
    <property type="evidence" value="ECO:0007669"/>
    <property type="project" value="TreeGrafter"/>
</dbReference>
<evidence type="ECO:0000313" key="6">
    <source>
        <dbReference type="Proteomes" id="UP000019678"/>
    </source>
</evidence>
<feature type="binding site" evidence="4">
    <location>
        <begin position="112"/>
        <end position="113"/>
    </location>
    <ligand>
        <name>substrate</name>
    </ligand>
</feature>
<dbReference type="GO" id="GO:0005737">
    <property type="term" value="C:cytoplasm"/>
    <property type="evidence" value="ECO:0007669"/>
    <property type="project" value="TreeGrafter"/>
</dbReference>
<evidence type="ECO:0000256" key="4">
    <source>
        <dbReference type="PIRSR" id="PIRSR613078-2"/>
    </source>
</evidence>
<feature type="active site" description="Proton donor/acceptor" evidence="3">
    <location>
        <position position="86"/>
    </location>
</feature>
<dbReference type="InterPro" id="IPR013078">
    <property type="entry name" value="His_Pase_superF_clade-1"/>
</dbReference>
<dbReference type="Pfam" id="PF00300">
    <property type="entry name" value="His_Phos_1"/>
    <property type="match status" value="1"/>
</dbReference>
<keyword evidence="1" id="KW-0324">Glycolysis</keyword>
<gene>
    <name evidence="5" type="ORF">CAP_1658</name>
</gene>
<proteinExistence type="predicted"/>
<dbReference type="PANTHER" id="PTHR48100:SF1">
    <property type="entry name" value="HISTIDINE PHOSPHATASE FAMILY PROTEIN-RELATED"/>
    <property type="match status" value="1"/>
</dbReference>
<protein>
    <submittedName>
        <fullName evidence="5">Phosphoglycerate mutase</fullName>
    </submittedName>
</protein>
<dbReference type="OrthoDB" id="9781415at2"/>
<feature type="binding site" evidence="4">
    <location>
        <position position="62"/>
    </location>
    <ligand>
        <name>substrate</name>
    </ligand>
</feature>
<dbReference type="InterPro" id="IPR050275">
    <property type="entry name" value="PGM_Phosphatase"/>
</dbReference>
<dbReference type="InterPro" id="IPR029033">
    <property type="entry name" value="His_PPase_superfam"/>
</dbReference>
<dbReference type="AlphaFoldDB" id="A0A017TB83"/>
<feature type="binding site" evidence="4">
    <location>
        <begin position="10"/>
        <end position="17"/>
    </location>
    <ligand>
        <name>substrate</name>
    </ligand>
</feature>
<accession>A0A017TB83</accession>